<name>X0T1A5_9ZZZZ</name>
<gene>
    <name evidence="1" type="ORF">S01H1_30911</name>
</gene>
<protein>
    <submittedName>
        <fullName evidence="1">Uncharacterized protein</fullName>
    </submittedName>
</protein>
<evidence type="ECO:0000313" key="1">
    <source>
        <dbReference type="EMBL" id="GAF87009.1"/>
    </source>
</evidence>
<organism evidence="1">
    <name type="scientific">marine sediment metagenome</name>
    <dbReference type="NCBI Taxonomy" id="412755"/>
    <lineage>
        <taxon>unclassified sequences</taxon>
        <taxon>metagenomes</taxon>
        <taxon>ecological metagenomes</taxon>
    </lineage>
</organism>
<dbReference type="AlphaFoldDB" id="X0T1A5"/>
<reference evidence="1" key="1">
    <citation type="journal article" date="2014" name="Front. Microbiol.">
        <title>High frequency of phylogenetically diverse reductive dehalogenase-homologous genes in deep subseafloor sedimentary metagenomes.</title>
        <authorList>
            <person name="Kawai M."/>
            <person name="Futagami T."/>
            <person name="Toyoda A."/>
            <person name="Takaki Y."/>
            <person name="Nishi S."/>
            <person name="Hori S."/>
            <person name="Arai W."/>
            <person name="Tsubouchi T."/>
            <person name="Morono Y."/>
            <person name="Uchiyama I."/>
            <person name="Ito T."/>
            <person name="Fujiyama A."/>
            <person name="Inagaki F."/>
            <person name="Takami H."/>
        </authorList>
    </citation>
    <scope>NUCLEOTIDE SEQUENCE</scope>
    <source>
        <strain evidence="1">Expedition CK06-06</strain>
    </source>
</reference>
<feature type="non-terminal residue" evidence="1">
    <location>
        <position position="198"/>
    </location>
</feature>
<sequence length="198" mass="20175">MGKWARADPDLAAEGLEPIFELLEDRLLFAAQPVATVSGGGETLVGETAHVTVTFDNAPDGSPGSNTGFSPYVDLILPTRGADGSGPGETPVQPKDGVTFQGASLLGQQVQSVSIEFDASGNATHPFARDSSGSLRVVHASDYGAKPGDTLVSLQLPFGSFAPDQPAVPIDVQLGVSNLADVGVPLSISAVGGFAFGR</sequence>
<proteinExistence type="predicted"/>
<comment type="caution">
    <text evidence="1">The sequence shown here is derived from an EMBL/GenBank/DDBJ whole genome shotgun (WGS) entry which is preliminary data.</text>
</comment>
<accession>X0T1A5</accession>
<dbReference type="EMBL" id="BARS01019051">
    <property type="protein sequence ID" value="GAF87009.1"/>
    <property type="molecule type" value="Genomic_DNA"/>
</dbReference>